<accession>A0A8K0LAJ6</accession>
<organism evidence="2 3">
    <name type="scientific">Elsinoe batatas</name>
    <dbReference type="NCBI Taxonomy" id="2601811"/>
    <lineage>
        <taxon>Eukaryota</taxon>
        <taxon>Fungi</taxon>
        <taxon>Dikarya</taxon>
        <taxon>Ascomycota</taxon>
        <taxon>Pezizomycotina</taxon>
        <taxon>Dothideomycetes</taxon>
        <taxon>Dothideomycetidae</taxon>
        <taxon>Myriangiales</taxon>
        <taxon>Elsinoaceae</taxon>
        <taxon>Elsinoe</taxon>
    </lineage>
</organism>
<evidence type="ECO:0000313" key="3">
    <source>
        <dbReference type="Proteomes" id="UP000809789"/>
    </source>
</evidence>
<comment type="caution">
    <text evidence="2">The sequence shown here is derived from an EMBL/GenBank/DDBJ whole genome shotgun (WGS) entry which is preliminary data.</text>
</comment>
<dbReference type="EMBL" id="JAESVG020000001">
    <property type="protein sequence ID" value="KAG8631098.1"/>
    <property type="molecule type" value="Genomic_DNA"/>
</dbReference>
<dbReference type="Pfam" id="PF00106">
    <property type="entry name" value="adh_short"/>
    <property type="match status" value="1"/>
</dbReference>
<dbReference type="OrthoDB" id="191139at2759"/>
<reference evidence="2" key="1">
    <citation type="submission" date="2021-07" db="EMBL/GenBank/DDBJ databases">
        <title>Elsinoe batatas strain:CRI-CJ2 Genome sequencing and assembly.</title>
        <authorList>
            <person name="Huang L."/>
        </authorList>
    </citation>
    <scope>NUCLEOTIDE SEQUENCE</scope>
    <source>
        <strain evidence="2">CRI-CJ2</strain>
    </source>
</reference>
<protein>
    <recommendedName>
        <fullName evidence="4">NAD(P)-binding protein</fullName>
    </recommendedName>
</protein>
<dbReference type="Gene3D" id="3.40.50.720">
    <property type="entry name" value="NAD(P)-binding Rossmann-like Domain"/>
    <property type="match status" value="1"/>
</dbReference>
<keyword evidence="3" id="KW-1185">Reference proteome</keyword>
<gene>
    <name evidence="2" type="ORF">KVT40_000238</name>
</gene>
<evidence type="ECO:0008006" key="4">
    <source>
        <dbReference type="Google" id="ProtNLM"/>
    </source>
</evidence>
<dbReference type="AlphaFoldDB" id="A0A8K0LAJ6"/>
<dbReference type="PANTHER" id="PTHR43157:SF31">
    <property type="entry name" value="PHOSPHATIDYLINOSITOL-GLYCAN BIOSYNTHESIS CLASS F PROTEIN"/>
    <property type="match status" value="1"/>
</dbReference>
<sequence>MFNSQHNIVIIRLLPLQIYSKRNSRMGLFSSSNTFDPKSDIPDLSGKVFVVTGGSAGIGFGIVAHILTKGAEKIYLLSNKEDHADEAQRELTKYGNVDKVEWKKCDLANLKQTAEVATELSKLQKIDALILNAGLGVGPFWLTDDGLDSHMQVNFISRFHLAMVLLPVLQKTLNWRLVLQSSDLDRGGNDKVKFESVEEMNTDIGAMQLYNRTKLAQVLFVLALARRASRNELGFTAGGTAHGPWIIATHPGGVKTNQQSQAVEAYGTMGKVGVKAVQPFLKDPIDEGCRSAMFAATSEAVVKEKIQGQYIVPDRKVTDPSKEAKDEALQEALWSLTEKILKEKLAA</sequence>
<dbReference type="PANTHER" id="PTHR43157">
    <property type="entry name" value="PHOSPHATIDYLINOSITOL-GLYCAN BIOSYNTHESIS CLASS F PROTEIN-RELATED"/>
    <property type="match status" value="1"/>
</dbReference>
<dbReference type="PRINTS" id="PR00081">
    <property type="entry name" value="GDHRDH"/>
</dbReference>
<keyword evidence="1" id="KW-0560">Oxidoreductase</keyword>
<dbReference type="GO" id="GO:0016491">
    <property type="term" value="F:oxidoreductase activity"/>
    <property type="evidence" value="ECO:0007669"/>
    <property type="project" value="UniProtKB-KW"/>
</dbReference>
<dbReference type="InterPro" id="IPR036291">
    <property type="entry name" value="NAD(P)-bd_dom_sf"/>
</dbReference>
<name>A0A8K0LAJ6_9PEZI</name>
<dbReference type="Proteomes" id="UP000809789">
    <property type="component" value="Unassembled WGS sequence"/>
</dbReference>
<dbReference type="SUPFAM" id="SSF51735">
    <property type="entry name" value="NAD(P)-binding Rossmann-fold domains"/>
    <property type="match status" value="1"/>
</dbReference>
<dbReference type="InterPro" id="IPR002347">
    <property type="entry name" value="SDR_fam"/>
</dbReference>
<proteinExistence type="predicted"/>
<evidence type="ECO:0000313" key="2">
    <source>
        <dbReference type="EMBL" id="KAG8631098.1"/>
    </source>
</evidence>
<evidence type="ECO:0000256" key="1">
    <source>
        <dbReference type="ARBA" id="ARBA00023002"/>
    </source>
</evidence>